<organism evidence="7 8">
    <name type="scientific">Aquimarina litoralis</name>
    <dbReference type="NCBI Taxonomy" id="584605"/>
    <lineage>
        <taxon>Bacteria</taxon>
        <taxon>Pseudomonadati</taxon>
        <taxon>Bacteroidota</taxon>
        <taxon>Flavobacteriia</taxon>
        <taxon>Flavobacteriales</taxon>
        <taxon>Flavobacteriaceae</taxon>
        <taxon>Aquimarina</taxon>
    </lineage>
</organism>
<keyword evidence="2 4" id="KW-0479">Metal-binding</keyword>
<evidence type="ECO:0000256" key="1">
    <source>
        <dbReference type="ARBA" id="ARBA00022617"/>
    </source>
</evidence>
<evidence type="ECO:0000256" key="5">
    <source>
        <dbReference type="SAM" id="Phobius"/>
    </source>
</evidence>
<keyword evidence="3 4" id="KW-0408">Iron</keyword>
<gene>
    <name evidence="7" type="ORF">GCM10009430_49550</name>
</gene>
<keyword evidence="8" id="KW-1185">Reference proteome</keyword>
<dbReference type="Proteomes" id="UP001501758">
    <property type="component" value="Unassembled WGS sequence"/>
</dbReference>
<dbReference type="EMBL" id="BAAAGE010000031">
    <property type="protein sequence ID" value="GAA0734892.1"/>
    <property type="molecule type" value="Genomic_DNA"/>
</dbReference>
<dbReference type="InterPro" id="IPR009056">
    <property type="entry name" value="Cyt_c-like_dom"/>
</dbReference>
<dbReference type="SUPFAM" id="SSF46626">
    <property type="entry name" value="Cytochrome c"/>
    <property type="match status" value="1"/>
</dbReference>
<evidence type="ECO:0000256" key="3">
    <source>
        <dbReference type="ARBA" id="ARBA00023004"/>
    </source>
</evidence>
<evidence type="ECO:0000313" key="7">
    <source>
        <dbReference type="EMBL" id="GAA0734892.1"/>
    </source>
</evidence>
<protein>
    <recommendedName>
        <fullName evidence="6">Cytochrome c domain-containing protein</fullName>
    </recommendedName>
</protein>
<keyword evidence="5" id="KW-0472">Membrane</keyword>
<evidence type="ECO:0000313" key="8">
    <source>
        <dbReference type="Proteomes" id="UP001501758"/>
    </source>
</evidence>
<evidence type="ECO:0000256" key="4">
    <source>
        <dbReference type="PROSITE-ProRule" id="PRU00433"/>
    </source>
</evidence>
<dbReference type="PROSITE" id="PS51007">
    <property type="entry name" value="CYTC"/>
    <property type="match status" value="1"/>
</dbReference>
<evidence type="ECO:0000256" key="2">
    <source>
        <dbReference type="ARBA" id="ARBA00022723"/>
    </source>
</evidence>
<proteinExistence type="predicted"/>
<accession>A0ABP3UI21</accession>
<evidence type="ECO:0000259" key="6">
    <source>
        <dbReference type="PROSITE" id="PS51007"/>
    </source>
</evidence>
<sequence>MQKVAVKIVFLLSVFLISTIGMMAFVYIDAQKSVGGCATEMPQPFCGTENMLTENGLRGRNVFNANCAACHKLYKKMTGPSLKGLVQKERYPSKEYFFEYIRNEQKLIDRNDKHALAINEEYNFGYKHHFELSDQEVEQLLEYIAE</sequence>
<dbReference type="RefSeq" id="WP_343914949.1">
    <property type="nucleotide sequence ID" value="NZ_BAAAGE010000031.1"/>
</dbReference>
<keyword evidence="1 4" id="KW-0349">Heme</keyword>
<dbReference type="Gene3D" id="1.10.760.10">
    <property type="entry name" value="Cytochrome c-like domain"/>
    <property type="match status" value="1"/>
</dbReference>
<keyword evidence="5" id="KW-1133">Transmembrane helix</keyword>
<reference evidence="8" key="1">
    <citation type="journal article" date="2019" name="Int. J. Syst. Evol. Microbiol.">
        <title>The Global Catalogue of Microorganisms (GCM) 10K type strain sequencing project: providing services to taxonomists for standard genome sequencing and annotation.</title>
        <authorList>
            <consortium name="The Broad Institute Genomics Platform"/>
            <consortium name="The Broad Institute Genome Sequencing Center for Infectious Disease"/>
            <person name="Wu L."/>
            <person name="Ma J."/>
        </authorList>
    </citation>
    <scope>NUCLEOTIDE SEQUENCE [LARGE SCALE GENOMIC DNA]</scope>
    <source>
        <strain evidence="8">JCM 15974</strain>
    </source>
</reference>
<dbReference type="InterPro" id="IPR036909">
    <property type="entry name" value="Cyt_c-like_dom_sf"/>
</dbReference>
<dbReference type="Pfam" id="PF00034">
    <property type="entry name" value="Cytochrom_C"/>
    <property type="match status" value="1"/>
</dbReference>
<keyword evidence="5" id="KW-0812">Transmembrane</keyword>
<comment type="caution">
    <text evidence="7">The sequence shown here is derived from an EMBL/GenBank/DDBJ whole genome shotgun (WGS) entry which is preliminary data.</text>
</comment>
<name>A0ABP3UI21_9FLAO</name>
<feature type="transmembrane region" description="Helical" evidence="5">
    <location>
        <begin position="9"/>
        <end position="28"/>
    </location>
</feature>
<feature type="domain" description="Cytochrome c" evidence="6">
    <location>
        <begin position="54"/>
        <end position="146"/>
    </location>
</feature>